<dbReference type="Pfam" id="PF00069">
    <property type="entry name" value="Pkinase"/>
    <property type="match status" value="1"/>
</dbReference>
<proteinExistence type="predicted"/>
<evidence type="ECO:0000259" key="2">
    <source>
        <dbReference type="PROSITE" id="PS50011"/>
    </source>
</evidence>
<dbReference type="InterPro" id="IPR011009">
    <property type="entry name" value="Kinase-like_dom_sf"/>
</dbReference>
<protein>
    <submittedName>
        <fullName evidence="3">Serine/Threonine protein kinase</fullName>
    </submittedName>
</protein>
<name>A0AAN7AZQ5_9PEZI</name>
<keyword evidence="3" id="KW-0723">Serine/threonine-protein kinase</keyword>
<organism evidence="3 4">
    <name type="scientific">Triangularia verruculosa</name>
    <dbReference type="NCBI Taxonomy" id="2587418"/>
    <lineage>
        <taxon>Eukaryota</taxon>
        <taxon>Fungi</taxon>
        <taxon>Dikarya</taxon>
        <taxon>Ascomycota</taxon>
        <taxon>Pezizomycotina</taxon>
        <taxon>Sordariomycetes</taxon>
        <taxon>Sordariomycetidae</taxon>
        <taxon>Sordariales</taxon>
        <taxon>Podosporaceae</taxon>
        <taxon>Triangularia</taxon>
    </lineage>
</organism>
<dbReference type="GO" id="GO:0044773">
    <property type="term" value="P:mitotic DNA damage checkpoint signaling"/>
    <property type="evidence" value="ECO:0007669"/>
    <property type="project" value="TreeGrafter"/>
</dbReference>
<keyword evidence="4" id="KW-1185">Reference proteome</keyword>
<dbReference type="Proteomes" id="UP001303160">
    <property type="component" value="Unassembled WGS sequence"/>
</dbReference>
<feature type="domain" description="Protein kinase" evidence="2">
    <location>
        <begin position="70"/>
        <end position="394"/>
    </location>
</feature>
<comment type="caution">
    <text evidence="3">The sequence shown here is derived from an EMBL/GenBank/DDBJ whole genome shotgun (WGS) entry which is preliminary data.</text>
</comment>
<dbReference type="Gene3D" id="1.10.510.10">
    <property type="entry name" value="Transferase(Phosphotransferase) domain 1"/>
    <property type="match status" value="1"/>
</dbReference>
<evidence type="ECO:0000313" key="4">
    <source>
        <dbReference type="Proteomes" id="UP001303160"/>
    </source>
</evidence>
<dbReference type="EMBL" id="MU863879">
    <property type="protein sequence ID" value="KAK4204939.1"/>
    <property type="molecule type" value="Genomic_DNA"/>
</dbReference>
<dbReference type="SUPFAM" id="SSF56112">
    <property type="entry name" value="Protein kinase-like (PK-like)"/>
    <property type="match status" value="1"/>
</dbReference>
<gene>
    <name evidence="3" type="ORF">QBC40DRAFT_75000</name>
</gene>
<dbReference type="GO" id="GO:0005634">
    <property type="term" value="C:nucleus"/>
    <property type="evidence" value="ECO:0007669"/>
    <property type="project" value="TreeGrafter"/>
</dbReference>
<dbReference type="AlphaFoldDB" id="A0AAN7AZQ5"/>
<evidence type="ECO:0000313" key="3">
    <source>
        <dbReference type="EMBL" id="KAK4204939.1"/>
    </source>
</evidence>
<feature type="region of interest" description="Disordered" evidence="1">
    <location>
        <begin position="466"/>
        <end position="509"/>
    </location>
</feature>
<reference evidence="3" key="1">
    <citation type="journal article" date="2023" name="Mol. Phylogenet. Evol.">
        <title>Genome-scale phylogeny and comparative genomics of the fungal order Sordariales.</title>
        <authorList>
            <person name="Hensen N."/>
            <person name="Bonometti L."/>
            <person name="Westerberg I."/>
            <person name="Brannstrom I.O."/>
            <person name="Guillou S."/>
            <person name="Cros-Aarteil S."/>
            <person name="Calhoun S."/>
            <person name="Haridas S."/>
            <person name="Kuo A."/>
            <person name="Mondo S."/>
            <person name="Pangilinan J."/>
            <person name="Riley R."/>
            <person name="LaButti K."/>
            <person name="Andreopoulos B."/>
            <person name="Lipzen A."/>
            <person name="Chen C."/>
            <person name="Yan M."/>
            <person name="Daum C."/>
            <person name="Ng V."/>
            <person name="Clum A."/>
            <person name="Steindorff A."/>
            <person name="Ohm R.A."/>
            <person name="Martin F."/>
            <person name="Silar P."/>
            <person name="Natvig D.O."/>
            <person name="Lalanne C."/>
            <person name="Gautier V."/>
            <person name="Ament-Velasquez S.L."/>
            <person name="Kruys A."/>
            <person name="Hutchinson M.I."/>
            <person name="Powell A.J."/>
            <person name="Barry K."/>
            <person name="Miller A.N."/>
            <person name="Grigoriev I.V."/>
            <person name="Debuchy R."/>
            <person name="Gladieux P."/>
            <person name="Hiltunen Thoren M."/>
            <person name="Johannesson H."/>
        </authorList>
    </citation>
    <scope>NUCLEOTIDE SEQUENCE</scope>
    <source>
        <strain evidence="3">CBS 315.58</strain>
    </source>
</reference>
<keyword evidence="3" id="KW-0418">Kinase</keyword>
<sequence length="509" mass="57997">MSPLQTETRSTLWRASQCLFYGRNLARFQHNDATRSQSQATKSKPTPTEYLPRSVGNFIVGLKRDAYIITQVSPWRAVGPVCRTYQAIRYDEEDRKETFLVKELRRGTQTRHVLGANKSFYIHPNLQTVHDAEPRKGLLVYRALPYNMNRLIREHPELPWELRKEILKRALTGLAALHETELIHLNIRPHAVFVDYQPNPGPEASPFRPSNGLYRVQLGGLEDVILPHLSKESINQYHVGPQGLPWKSPEFWIRGLQARPSDVFSFGLAAVNWMLGDLDLQSETGFSLNNLVALGGLGRKVPTPQQLAKLGIWFNYFGDADALKKLLEQVKDEPNQWYGPLSKAIEECTFGTRKLLPGLENHHDLGFVDLVTKMTHLDPSKRITAREALEHEWIANVKVGREYGPVVSPFVPDDIRTDGLRIRKIVPVIPRSRTVVQKDEDKEPAPEATTPVKNLIRKVAIPLSESSLERYRKSSGPTPDPERIRTNQSQLKPSKFERKEHEPGTEPKR</sequence>
<dbReference type="PROSITE" id="PS50011">
    <property type="entry name" value="PROTEIN_KINASE_DOM"/>
    <property type="match status" value="1"/>
</dbReference>
<dbReference type="PANTHER" id="PTHR44167">
    <property type="entry name" value="OVARIAN-SPECIFIC SERINE/THREONINE-PROTEIN KINASE LOK-RELATED"/>
    <property type="match status" value="1"/>
</dbReference>
<keyword evidence="3" id="KW-0808">Transferase</keyword>
<dbReference type="PANTHER" id="PTHR44167:SF24">
    <property type="entry name" value="SERINE_THREONINE-PROTEIN KINASE CHK2"/>
    <property type="match status" value="1"/>
</dbReference>
<feature type="compositionally biased region" description="Basic and acidic residues" evidence="1">
    <location>
        <begin position="494"/>
        <end position="509"/>
    </location>
</feature>
<dbReference type="InterPro" id="IPR000719">
    <property type="entry name" value="Prot_kinase_dom"/>
</dbReference>
<dbReference type="GO" id="GO:0004674">
    <property type="term" value="F:protein serine/threonine kinase activity"/>
    <property type="evidence" value="ECO:0007669"/>
    <property type="project" value="UniProtKB-KW"/>
</dbReference>
<reference evidence="3" key="2">
    <citation type="submission" date="2023-05" db="EMBL/GenBank/DDBJ databases">
        <authorList>
            <consortium name="Lawrence Berkeley National Laboratory"/>
            <person name="Steindorff A."/>
            <person name="Hensen N."/>
            <person name="Bonometti L."/>
            <person name="Westerberg I."/>
            <person name="Brannstrom I.O."/>
            <person name="Guillou S."/>
            <person name="Cros-Aarteil S."/>
            <person name="Calhoun S."/>
            <person name="Haridas S."/>
            <person name="Kuo A."/>
            <person name="Mondo S."/>
            <person name="Pangilinan J."/>
            <person name="Riley R."/>
            <person name="Labutti K."/>
            <person name="Andreopoulos B."/>
            <person name="Lipzen A."/>
            <person name="Chen C."/>
            <person name="Yanf M."/>
            <person name="Daum C."/>
            <person name="Ng V."/>
            <person name="Clum A."/>
            <person name="Ohm R."/>
            <person name="Martin F."/>
            <person name="Silar P."/>
            <person name="Natvig D."/>
            <person name="Lalanne C."/>
            <person name="Gautier V."/>
            <person name="Ament-Velasquez S.L."/>
            <person name="Kruys A."/>
            <person name="Hutchinson M.I."/>
            <person name="Powell A.J."/>
            <person name="Barry K."/>
            <person name="Miller A.N."/>
            <person name="Grigoriev I.V."/>
            <person name="Debuchy R."/>
            <person name="Gladieux P."/>
            <person name="Thoren M.H."/>
            <person name="Johannesson H."/>
        </authorList>
    </citation>
    <scope>NUCLEOTIDE SEQUENCE</scope>
    <source>
        <strain evidence="3">CBS 315.58</strain>
    </source>
</reference>
<accession>A0AAN7AZQ5</accession>
<dbReference type="SMART" id="SM00220">
    <property type="entry name" value="S_TKc"/>
    <property type="match status" value="1"/>
</dbReference>
<evidence type="ECO:0000256" key="1">
    <source>
        <dbReference type="SAM" id="MobiDB-lite"/>
    </source>
</evidence>
<dbReference type="GO" id="GO:0005524">
    <property type="term" value="F:ATP binding"/>
    <property type="evidence" value="ECO:0007669"/>
    <property type="project" value="InterPro"/>
</dbReference>